<dbReference type="AlphaFoldDB" id="A0AAD5Y635"/>
<dbReference type="EMBL" id="JADGKB010000009">
    <property type="protein sequence ID" value="KAJ3260827.1"/>
    <property type="molecule type" value="Genomic_DNA"/>
</dbReference>
<name>A0AAD5Y635_9FUNG</name>
<dbReference type="PANTHER" id="PTHR39474">
    <property type="entry name" value="UNNAMED PRODUCT"/>
    <property type="match status" value="1"/>
</dbReference>
<keyword evidence="2" id="KW-1185">Reference proteome</keyword>
<protein>
    <submittedName>
        <fullName evidence="1">Uncharacterized protein</fullName>
    </submittedName>
</protein>
<dbReference type="PANTHER" id="PTHR39474:SF1">
    <property type="entry name" value="FUNGAL SPECIFIC TRANSCRIPTION FACTOR"/>
    <property type="match status" value="1"/>
</dbReference>
<sequence>MSQPEDTPQAIEYNPEQATQLAVDDKVALDHLGPVVINEDGTISRITNWSELSDIEKNNIMRVLPKRNNLRLAKLSNKNQ</sequence>
<comment type="caution">
    <text evidence="1">The sequence shown here is derived from an EMBL/GenBank/DDBJ whole genome shotgun (WGS) entry which is preliminary data.</text>
</comment>
<evidence type="ECO:0000313" key="2">
    <source>
        <dbReference type="Proteomes" id="UP001210925"/>
    </source>
</evidence>
<gene>
    <name evidence="1" type="ORF">HK103_007390</name>
</gene>
<organism evidence="1 2">
    <name type="scientific">Boothiomyces macroporosus</name>
    <dbReference type="NCBI Taxonomy" id="261099"/>
    <lineage>
        <taxon>Eukaryota</taxon>
        <taxon>Fungi</taxon>
        <taxon>Fungi incertae sedis</taxon>
        <taxon>Chytridiomycota</taxon>
        <taxon>Chytridiomycota incertae sedis</taxon>
        <taxon>Chytridiomycetes</taxon>
        <taxon>Rhizophydiales</taxon>
        <taxon>Terramycetaceae</taxon>
        <taxon>Boothiomyces</taxon>
    </lineage>
</organism>
<reference evidence="1" key="1">
    <citation type="submission" date="2020-05" db="EMBL/GenBank/DDBJ databases">
        <title>Phylogenomic resolution of chytrid fungi.</title>
        <authorList>
            <person name="Stajich J.E."/>
            <person name="Amses K."/>
            <person name="Simmons R."/>
            <person name="Seto K."/>
            <person name="Myers J."/>
            <person name="Bonds A."/>
            <person name="Quandt C.A."/>
            <person name="Barry K."/>
            <person name="Liu P."/>
            <person name="Grigoriev I."/>
            <person name="Longcore J.E."/>
            <person name="James T.Y."/>
        </authorList>
    </citation>
    <scope>NUCLEOTIDE SEQUENCE</scope>
    <source>
        <strain evidence="1">PLAUS21</strain>
    </source>
</reference>
<dbReference type="Proteomes" id="UP001210925">
    <property type="component" value="Unassembled WGS sequence"/>
</dbReference>
<proteinExistence type="predicted"/>
<evidence type="ECO:0000313" key="1">
    <source>
        <dbReference type="EMBL" id="KAJ3260827.1"/>
    </source>
</evidence>
<accession>A0AAD5Y635</accession>